<dbReference type="EMBL" id="QWIO01000103">
    <property type="protein sequence ID" value="RMZ08957.1"/>
    <property type="molecule type" value="Genomic_DNA"/>
</dbReference>
<dbReference type="VEuPathDB" id="FungiDB:BTJ68_04592"/>
<accession>A0A3M7H7D0</accession>
<organism evidence="1 2">
    <name type="scientific">Hortaea werneckii</name>
    <name type="common">Black yeast</name>
    <name type="synonym">Cladosporium werneckii</name>
    <dbReference type="NCBI Taxonomy" id="91943"/>
    <lineage>
        <taxon>Eukaryota</taxon>
        <taxon>Fungi</taxon>
        <taxon>Dikarya</taxon>
        <taxon>Ascomycota</taxon>
        <taxon>Pezizomycotina</taxon>
        <taxon>Dothideomycetes</taxon>
        <taxon>Dothideomycetidae</taxon>
        <taxon>Mycosphaerellales</taxon>
        <taxon>Teratosphaeriaceae</taxon>
        <taxon>Hortaea</taxon>
    </lineage>
</organism>
<evidence type="ECO:0000313" key="2">
    <source>
        <dbReference type="Proteomes" id="UP000269539"/>
    </source>
</evidence>
<sequence>MARKIVYPRCICYSRMQSIIIIIGRRPKLAWVNFPFPKSNDSSLLLCFAAERRAGIKGQYKVKANLYIHMGDV</sequence>
<protein>
    <submittedName>
        <fullName evidence="1">Uncharacterized protein</fullName>
    </submittedName>
</protein>
<dbReference type="AlphaFoldDB" id="A0A3M7H7D0"/>
<gene>
    <name evidence="1" type="ORF">D0864_01609</name>
</gene>
<dbReference type="Proteomes" id="UP000269539">
    <property type="component" value="Unassembled WGS sequence"/>
</dbReference>
<proteinExistence type="predicted"/>
<reference evidence="1 2" key="1">
    <citation type="journal article" date="2018" name="BMC Genomics">
        <title>Genomic evidence for intraspecific hybridization in a clonal and extremely halotolerant yeast.</title>
        <authorList>
            <person name="Gostincar C."/>
            <person name="Stajich J.E."/>
            <person name="Zupancic J."/>
            <person name="Zalar P."/>
            <person name="Gunde-Cimerman N."/>
        </authorList>
    </citation>
    <scope>NUCLEOTIDE SEQUENCE [LARGE SCALE GENOMIC DNA]</scope>
    <source>
        <strain evidence="1 2">EXF-10513</strain>
    </source>
</reference>
<name>A0A3M7H7D0_HORWE</name>
<comment type="caution">
    <text evidence="1">The sequence shown here is derived from an EMBL/GenBank/DDBJ whole genome shotgun (WGS) entry which is preliminary data.</text>
</comment>
<evidence type="ECO:0000313" key="1">
    <source>
        <dbReference type="EMBL" id="RMZ08957.1"/>
    </source>
</evidence>